<keyword evidence="2" id="KW-0285">Flavoprotein</keyword>
<dbReference type="InterPro" id="IPR001041">
    <property type="entry name" value="2Fe-2S_ferredoxin-type"/>
</dbReference>
<evidence type="ECO:0000256" key="3">
    <source>
        <dbReference type="ARBA" id="ARBA00022714"/>
    </source>
</evidence>
<comment type="cofactor">
    <cofactor evidence="1">
        <name>FAD</name>
        <dbReference type="ChEBI" id="CHEBI:57692"/>
    </cofactor>
</comment>
<organism evidence="10 11">
    <name type="scientific">Streptomyces antimycoticus</name>
    <dbReference type="NCBI Taxonomy" id="68175"/>
    <lineage>
        <taxon>Bacteria</taxon>
        <taxon>Bacillati</taxon>
        <taxon>Actinomycetota</taxon>
        <taxon>Actinomycetes</taxon>
        <taxon>Kitasatosporales</taxon>
        <taxon>Streptomycetaceae</taxon>
        <taxon>Streptomyces</taxon>
        <taxon>Streptomyces violaceusniger group</taxon>
    </lineage>
</organism>
<keyword evidence="3" id="KW-0001">2Fe-2S</keyword>
<dbReference type="GO" id="GO:0051537">
    <property type="term" value="F:2 iron, 2 sulfur cluster binding"/>
    <property type="evidence" value="ECO:0007669"/>
    <property type="project" value="UniProtKB-KW"/>
</dbReference>
<dbReference type="Pfam" id="PF00111">
    <property type="entry name" value="Fer2"/>
    <property type="match status" value="1"/>
</dbReference>
<keyword evidence="5" id="KW-0560">Oxidoreductase</keyword>
<dbReference type="PROSITE" id="PS51384">
    <property type="entry name" value="FAD_FR"/>
    <property type="match status" value="1"/>
</dbReference>
<dbReference type="PANTHER" id="PTHR47354">
    <property type="entry name" value="NADH OXIDOREDUCTASE HCR"/>
    <property type="match status" value="1"/>
</dbReference>
<reference evidence="10 11" key="1">
    <citation type="journal article" date="2020" name="Int. J. Syst. Evol. Microbiol.">
        <title>Reclassification of Streptomyces castelarensis and Streptomyces sporoclivatus as later heterotypic synonyms of Streptomyces antimycoticus.</title>
        <authorList>
            <person name="Komaki H."/>
            <person name="Tamura T."/>
        </authorList>
    </citation>
    <scope>NUCLEOTIDE SEQUENCE [LARGE SCALE GENOMIC DNA]</scope>
    <source>
        <strain evidence="10 11">NBRC 100767</strain>
    </source>
</reference>
<dbReference type="SUPFAM" id="SSF63380">
    <property type="entry name" value="Riboflavin synthase domain-like"/>
    <property type="match status" value="1"/>
</dbReference>
<evidence type="ECO:0000313" key="11">
    <source>
        <dbReference type="Proteomes" id="UP000463951"/>
    </source>
</evidence>
<dbReference type="InterPro" id="IPR017938">
    <property type="entry name" value="Riboflavin_synthase-like_b-brl"/>
</dbReference>
<dbReference type="CDD" id="cd06185">
    <property type="entry name" value="PDR_like"/>
    <property type="match status" value="1"/>
</dbReference>
<evidence type="ECO:0000256" key="2">
    <source>
        <dbReference type="ARBA" id="ARBA00022630"/>
    </source>
</evidence>
<dbReference type="PANTHER" id="PTHR47354:SF1">
    <property type="entry name" value="CARNITINE MONOOXYGENASE REDUCTASE SUBUNIT"/>
    <property type="match status" value="1"/>
</dbReference>
<evidence type="ECO:0000256" key="7">
    <source>
        <dbReference type="ARBA" id="ARBA00023014"/>
    </source>
</evidence>
<name>A0A499UC24_9ACTN</name>
<dbReference type="InterPro" id="IPR039261">
    <property type="entry name" value="FNR_nucleotide-bd"/>
</dbReference>
<dbReference type="InterPro" id="IPR017927">
    <property type="entry name" value="FAD-bd_FR_type"/>
</dbReference>
<dbReference type="InterPro" id="IPR050415">
    <property type="entry name" value="MRET"/>
</dbReference>
<dbReference type="PROSITE" id="PS51085">
    <property type="entry name" value="2FE2S_FER_2"/>
    <property type="match status" value="1"/>
</dbReference>
<dbReference type="CDD" id="cd00207">
    <property type="entry name" value="fer2"/>
    <property type="match status" value="1"/>
</dbReference>
<proteinExistence type="predicted"/>
<dbReference type="InterPro" id="IPR006058">
    <property type="entry name" value="2Fe2S_fd_BS"/>
</dbReference>
<dbReference type="InterPro" id="IPR012675">
    <property type="entry name" value="Beta-grasp_dom_sf"/>
</dbReference>
<evidence type="ECO:0000256" key="4">
    <source>
        <dbReference type="ARBA" id="ARBA00022723"/>
    </source>
</evidence>
<dbReference type="Gene3D" id="3.10.20.30">
    <property type="match status" value="1"/>
</dbReference>
<keyword evidence="7" id="KW-0411">Iron-sulfur</keyword>
<dbReference type="AlphaFoldDB" id="A0A499UC24"/>
<keyword evidence="4" id="KW-0479">Metal-binding</keyword>
<evidence type="ECO:0000256" key="1">
    <source>
        <dbReference type="ARBA" id="ARBA00001974"/>
    </source>
</evidence>
<evidence type="ECO:0000259" key="9">
    <source>
        <dbReference type="PROSITE" id="PS51384"/>
    </source>
</evidence>
<dbReference type="SUPFAM" id="SSF52343">
    <property type="entry name" value="Ferredoxin reductase-like, C-terminal NADP-linked domain"/>
    <property type="match status" value="1"/>
</dbReference>
<dbReference type="EMBL" id="AP019620">
    <property type="protein sequence ID" value="BBJ37602.1"/>
    <property type="molecule type" value="Genomic_DNA"/>
</dbReference>
<dbReference type="Proteomes" id="UP000463951">
    <property type="component" value="Chromosome"/>
</dbReference>
<evidence type="ECO:0000256" key="5">
    <source>
        <dbReference type="ARBA" id="ARBA00023002"/>
    </source>
</evidence>
<dbReference type="Gene3D" id="3.40.50.80">
    <property type="entry name" value="Nucleotide-binding domain of ferredoxin-NADP reductase (FNR) module"/>
    <property type="match status" value="1"/>
</dbReference>
<dbReference type="Gene3D" id="2.40.30.10">
    <property type="entry name" value="Translation factors"/>
    <property type="match status" value="1"/>
</dbReference>
<evidence type="ECO:0000256" key="6">
    <source>
        <dbReference type="ARBA" id="ARBA00023004"/>
    </source>
</evidence>
<evidence type="ECO:0000313" key="10">
    <source>
        <dbReference type="EMBL" id="BBJ37602.1"/>
    </source>
</evidence>
<feature type="domain" description="2Fe-2S ferredoxin-type" evidence="8">
    <location>
        <begin position="232"/>
        <end position="319"/>
    </location>
</feature>
<protein>
    <submittedName>
        <fullName evidence="10">Ferredoxin</fullName>
    </submittedName>
</protein>
<dbReference type="PROSITE" id="PS00197">
    <property type="entry name" value="2FE2S_FER_1"/>
    <property type="match status" value="1"/>
</dbReference>
<evidence type="ECO:0000259" key="8">
    <source>
        <dbReference type="PROSITE" id="PS51085"/>
    </source>
</evidence>
<dbReference type="SUPFAM" id="SSF54292">
    <property type="entry name" value="2Fe-2S ferredoxin-like"/>
    <property type="match status" value="1"/>
</dbReference>
<dbReference type="GO" id="GO:0016491">
    <property type="term" value="F:oxidoreductase activity"/>
    <property type="evidence" value="ECO:0007669"/>
    <property type="project" value="UniProtKB-KW"/>
</dbReference>
<accession>A0A499UC24</accession>
<gene>
    <name evidence="10" type="ORF">SSPO_003200</name>
</gene>
<keyword evidence="6" id="KW-0408">Iron</keyword>
<sequence length="319" mass="33503">MNAETELELVVAAAAEAAADVRLLELRSPDGAKLPAWSAGAHIDLLLDDGLVRQYSLCGDPADRGRWQVAVLREPESRGGSAHVHDKLGAGDPVKARGPRNHFELEPAAAYVFVAGGIGITPILPMLATADAAGADWRLYYGGRTRGSMAFVDDLVARHGDGVVVCPQDETGLLDLDRIVAGRPAGALLYSCGPAPLLDALETACATLPAGTLRTERFTALEADPDAVSAGFEVELADSGQVLRVPADKSILDVLEEAGIEILSSCREGTCGTCETGVRSGTIDHRDALLTADERAANDVMFVCVSRAAPNCPRLVLDR</sequence>
<feature type="domain" description="FAD-binding FR-type" evidence="9">
    <location>
        <begin position="4"/>
        <end position="106"/>
    </location>
</feature>
<dbReference type="PRINTS" id="PR00409">
    <property type="entry name" value="PHDIOXRDTASE"/>
</dbReference>
<dbReference type="InterPro" id="IPR036010">
    <property type="entry name" value="2Fe-2S_ferredoxin-like_sf"/>
</dbReference>
<dbReference type="GO" id="GO:0046872">
    <property type="term" value="F:metal ion binding"/>
    <property type="evidence" value="ECO:0007669"/>
    <property type="project" value="UniProtKB-KW"/>
</dbReference>